<feature type="compositionally biased region" description="Acidic residues" evidence="8">
    <location>
        <begin position="302"/>
        <end position="312"/>
    </location>
</feature>
<feature type="region of interest" description="Disordered" evidence="8">
    <location>
        <begin position="302"/>
        <end position="321"/>
    </location>
</feature>
<dbReference type="RefSeq" id="XP_014664919.1">
    <property type="nucleotide sequence ID" value="XM_014809433.1"/>
</dbReference>
<dbReference type="SUPFAM" id="SSF47616">
    <property type="entry name" value="GST C-terminal domain-like"/>
    <property type="match status" value="1"/>
</dbReference>
<dbReference type="Pfam" id="PF10568">
    <property type="entry name" value="Tom37"/>
    <property type="match status" value="1"/>
</dbReference>
<feature type="domain" description="Metaxin glutathione S-transferase" evidence="11">
    <location>
        <begin position="170"/>
        <end position="233"/>
    </location>
</feature>
<keyword evidence="4" id="KW-1000">Mitochondrion outer membrane</keyword>
<reference evidence="13" key="1">
    <citation type="submission" date="2025-08" db="UniProtKB">
        <authorList>
            <consortium name="RefSeq"/>
        </authorList>
    </citation>
    <scope>IDENTIFICATION</scope>
</reference>
<keyword evidence="7 9" id="KW-0472">Membrane</keyword>
<evidence type="ECO:0000313" key="12">
    <source>
        <dbReference type="Proteomes" id="UP000695022"/>
    </source>
</evidence>
<evidence type="ECO:0000259" key="11">
    <source>
        <dbReference type="Pfam" id="PF17171"/>
    </source>
</evidence>
<evidence type="ECO:0000256" key="4">
    <source>
        <dbReference type="ARBA" id="ARBA00022787"/>
    </source>
</evidence>
<dbReference type="InterPro" id="IPR050931">
    <property type="entry name" value="Mito_Protein_Transport_Metaxin"/>
</dbReference>
<proteinExistence type="inferred from homology"/>
<keyword evidence="9" id="KW-1133">Transmembrane helix</keyword>
<gene>
    <name evidence="13" type="primary">LOC106807165</name>
</gene>
<dbReference type="Proteomes" id="UP000695022">
    <property type="component" value="Unplaced"/>
</dbReference>
<organism evidence="12 13">
    <name type="scientific">Priapulus caudatus</name>
    <name type="common">Priapulid worm</name>
    <dbReference type="NCBI Taxonomy" id="37621"/>
    <lineage>
        <taxon>Eukaryota</taxon>
        <taxon>Metazoa</taxon>
        <taxon>Ecdysozoa</taxon>
        <taxon>Scalidophora</taxon>
        <taxon>Priapulida</taxon>
        <taxon>Priapulimorpha</taxon>
        <taxon>Priapulimorphida</taxon>
        <taxon>Priapulidae</taxon>
        <taxon>Priapulus</taxon>
    </lineage>
</organism>
<dbReference type="PANTHER" id="PTHR12289:SF41">
    <property type="entry name" value="FAILED AXON CONNECTIONS-RELATED"/>
    <property type="match status" value="1"/>
</dbReference>
<dbReference type="PANTHER" id="PTHR12289">
    <property type="entry name" value="METAXIN RELATED"/>
    <property type="match status" value="1"/>
</dbReference>
<dbReference type="InterPro" id="IPR036282">
    <property type="entry name" value="Glutathione-S-Trfase_C_sf"/>
</dbReference>
<keyword evidence="6" id="KW-0496">Mitochondrion</keyword>
<sequence>MLVRENVEKWSDFDPVASSTSLEKGAYAKFSGAPLKLLKTNNPVRTPSGHLPVLRHEGKKITKAKEIVNYLRQQNYGADFELSSLESSEVLAYISLLEHKLAPALVYMQWVDERNYTEVIHPWFRQNSPFPFNFYVPTMRHRRSQARVAHTVGEHITESKQLEDKVCRDAQQCLNLLTTRLGDEEFFNGDMPAMLDAIVFGYLAPLLKIPLPNNRLQNHLRGCESLCNFVKRVLLRYFPQSPEEMEEERKLKEEQQKRDVEALEFPHRRRNKVLAALFALTAMIGYALVTGIVQVEIVDEDRSGDDELDEDVDFAKNDRDQ</sequence>
<evidence type="ECO:0000256" key="5">
    <source>
        <dbReference type="ARBA" id="ARBA00022927"/>
    </source>
</evidence>
<keyword evidence="12" id="KW-1185">Reference proteome</keyword>
<dbReference type="InterPro" id="IPR019564">
    <property type="entry name" value="Sam37/metaxin_N"/>
</dbReference>
<evidence type="ECO:0000256" key="1">
    <source>
        <dbReference type="ARBA" id="ARBA00004294"/>
    </source>
</evidence>
<protein>
    <submittedName>
        <fullName evidence="13">Metaxin-1-like</fullName>
    </submittedName>
</protein>
<evidence type="ECO:0000256" key="3">
    <source>
        <dbReference type="ARBA" id="ARBA00022448"/>
    </source>
</evidence>
<feature type="transmembrane region" description="Helical" evidence="9">
    <location>
        <begin position="273"/>
        <end position="293"/>
    </location>
</feature>
<dbReference type="CDD" id="cd03212">
    <property type="entry name" value="GST_C_Metaxin1_3"/>
    <property type="match status" value="1"/>
</dbReference>
<dbReference type="GeneID" id="106807165"/>
<comment type="subcellular location">
    <subcellularLocation>
        <location evidence="1">Mitochondrion outer membrane</location>
    </subcellularLocation>
</comment>
<dbReference type="Pfam" id="PF17171">
    <property type="entry name" value="GST_C_6"/>
    <property type="match status" value="1"/>
</dbReference>
<name>A0ABM1DY98_PRICU</name>
<evidence type="ECO:0000256" key="9">
    <source>
        <dbReference type="SAM" id="Phobius"/>
    </source>
</evidence>
<evidence type="ECO:0000256" key="7">
    <source>
        <dbReference type="ARBA" id="ARBA00023136"/>
    </source>
</evidence>
<evidence type="ECO:0000256" key="2">
    <source>
        <dbReference type="ARBA" id="ARBA00009170"/>
    </source>
</evidence>
<keyword evidence="3" id="KW-0813">Transport</keyword>
<feature type="domain" description="Mitochondrial outer membrane transport complex Sam37/metaxin N-terminal" evidence="10">
    <location>
        <begin position="26"/>
        <end position="139"/>
    </location>
</feature>
<comment type="similarity">
    <text evidence="2">Belongs to the metaxin family.</text>
</comment>
<keyword evidence="9" id="KW-0812">Transmembrane</keyword>
<evidence type="ECO:0000259" key="10">
    <source>
        <dbReference type="Pfam" id="PF10568"/>
    </source>
</evidence>
<evidence type="ECO:0000313" key="13">
    <source>
        <dbReference type="RefSeq" id="XP_014664919.1"/>
    </source>
</evidence>
<evidence type="ECO:0000256" key="6">
    <source>
        <dbReference type="ARBA" id="ARBA00023128"/>
    </source>
</evidence>
<dbReference type="InterPro" id="IPR033468">
    <property type="entry name" value="Metaxin_GST"/>
</dbReference>
<evidence type="ECO:0000256" key="8">
    <source>
        <dbReference type="SAM" id="MobiDB-lite"/>
    </source>
</evidence>
<keyword evidence="5" id="KW-0653">Protein transport</keyword>
<accession>A0ABM1DY98</accession>